<name>A0A8K1G7Z7_9PASS</name>
<feature type="region of interest" description="Disordered" evidence="1">
    <location>
        <begin position="95"/>
        <end position="131"/>
    </location>
</feature>
<dbReference type="Proteomes" id="UP000796761">
    <property type="component" value="Unassembled WGS sequence"/>
</dbReference>
<dbReference type="AlphaFoldDB" id="A0A8K1G7Z7"/>
<evidence type="ECO:0000313" key="2">
    <source>
        <dbReference type="EMBL" id="TRZ13635.1"/>
    </source>
</evidence>
<comment type="caution">
    <text evidence="2">The sequence shown here is derived from an EMBL/GenBank/DDBJ whole genome shotgun (WGS) entry which is preliminary data.</text>
</comment>
<organism evidence="2 3">
    <name type="scientific">Zosterops borbonicus</name>
    <dbReference type="NCBI Taxonomy" id="364589"/>
    <lineage>
        <taxon>Eukaryota</taxon>
        <taxon>Metazoa</taxon>
        <taxon>Chordata</taxon>
        <taxon>Craniata</taxon>
        <taxon>Vertebrata</taxon>
        <taxon>Euteleostomi</taxon>
        <taxon>Archelosauria</taxon>
        <taxon>Archosauria</taxon>
        <taxon>Dinosauria</taxon>
        <taxon>Saurischia</taxon>
        <taxon>Theropoda</taxon>
        <taxon>Coelurosauria</taxon>
        <taxon>Aves</taxon>
        <taxon>Neognathae</taxon>
        <taxon>Neoaves</taxon>
        <taxon>Telluraves</taxon>
        <taxon>Australaves</taxon>
        <taxon>Passeriformes</taxon>
        <taxon>Sylvioidea</taxon>
        <taxon>Zosteropidae</taxon>
        <taxon>Zosterops</taxon>
    </lineage>
</organism>
<sequence length="131" mass="14023">MVFSASGVEALVLDLWQSMQERKRLQFLATILGVCISVENTTVFFPDTTKTISRNAWGPFGAFLIQAPSAGCDAALVELPELWKQFYDCRGSYESSAAPVGASVSPGEFSSTDVEGGQDAPFSEADMGSEP</sequence>
<keyword evidence="3" id="KW-1185">Reference proteome</keyword>
<evidence type="ECO:0000313" key="3">
    <source>
        <dbReference type="Proteomes" id="UP000796761"/>
    </source>
</evidence>
<gene>
    <name evidence="2" type="ORF">HGM15179_013476</name>
</gene>
<proteinExistence type="predicted"/>
<protein>
    <submittedName>
        <fullName evidence="2">Uncharacterized protein</fullName>
    </submittedName>
</protein>
<evidence type="ECO:0000256" key="1">
    <source>
        <dbReference type="SAM" id="MobiDB-lite"/>
    </source>
</evidence>
<feature type="compositionally biased region" description="Low complexity" evidence="1">
    <location>
        <begin position="95"/>
        <end position="107"/>
    </location>
</feature>
<dbReference type="EMBL" id="SWJQ01000492">
    <property type="protein sequence ID" value="TRZ13635.1"/>
    <property type="molecule type" value="Genomic_DNA"/>
</dbReference>
<reference evidence="2" key="1">
    <citation type="submission" date="2019-04" db="EMBL/GenBank/DDBJ databases">
        <title>Genome assembly of Zosterops borbonicus 15179.</title>
        <authorList>
            <person name="Leroy T."/>
            <person name="Anselmetti Y."/>
            <person name="Tilak M.-K."/>
            <person name="Nabholz B."/>
        </authorList>
    </citation>
    <scope>NUCLEOTIDE SEQUENCE</scope>
    <source>
        <strain evidence="2">HGM_15179</strain>
        <tissue evidence="2">Muscle</tissue>
    </source>
</reference>
<accession>A0A8K1G7Z7</accession>